<dbReference type="GO" id="GO:0016787">
    <property type="term" value="F:hydrolase activity"/>
    <property type="evidence" value="ECO:0007669"/>
    <property type="project" value="UniProtKB-KW"/>
</dbReference>
<evidence type="ECO:0000313" key="3">
    <source>
        <dbReference type="Proteomes" id="UP000217257"/>
    </source>
</evidence>
<accession>A0A250J1U1</accession>
<protein>
    <submittedName>
        <fullName evidence="2">Hydrolase</fullName>
    </submittedName>
</protein>
<dbReference type="Gene3D" id="3.40.50.1820">
    <property type="entry name" value="alpha/beta hydrolase"/>
    <property type="match status" value="1"/>
</dbReference>
<dbReference type="Proteomes" id="UP000217257">
    <property type="component" value="Chromosome"/>
</dbReference>
<dbReference type="GO" id="GO:0016020">
    <property type="term" value="C:membrane"/>
    <property type="evidence" value="ECO:0007669"/>
    <property type="project" value="TreeGrafter"/>
</dbReference>
<proteinExistence type="predicted"/>
<dbReference type="PANTHER" id="PTHR43798">
    <property type="entry name" value="MONOACYLGLYCEROL LIPASE"/>
    <property type="match status" value="1"/>
</dbReference>
<dbReference type="RefSeq" id="WP_095986195.1">
    <property type="nucleotide sequence ID" value="NZ_CP022098.1"/>
</dbReference>
<feature type="domain" description="Serine aminopeptidase S33" evidence="1">
    <location>
        <begin position="428"/>
        <end position="623"/>
    </location>
</feature>
<sequence length="655" mass="71331">MPRTILVADVDKPLGGLLAAWLLATSRDTVVCWAPDAPGTTKDALEQRLRSLWAGSALGARMPLPGTFSQGLRSLEGLSLGQERFDEVWSLGPTQGLTLACDGIPPASPHRFLVPLRGQPVGAFNHVSTLHVAGSKPGTIREEPFDAGYPANTPDEDAERAAEREVVAWCREAGIPCRIFRPSIPLGVPLTRHAPGGLQGFLAALLRFKELLDAKSPGYLQQRSLRLVAAPGVGPDVLGVKQALEWMCQLSRDPALVDGFFHLVSPEGCSLDQLGQFLGSVTGLKLEWAGEGVALDPIETLLRARTAAFEPYLKQPRHFDSTRARLAAPGAWMAADKEGGELLHSQWVASRQESHHETARALETLERRTLDSGDGGPIEYQTAGSGPVLVCINAASQGLTVWGRFLAHFLKSHRVIYWSPRGVVEQVAVLERILEQERVRECRLIAWCSGARLGLELLSRGTDASAMVLVTGSYSPIPGLERLETAFQKTLRRMCQLASQRPEMASLVRTSMVSMLAHEQTPPPGTPQGGPGNVLATPSRELRQAIAEPFNDVRSIRNYSLQVLAEASRDITSLLGKVTAPALLISGELDQIVSPELSRLVAERLPAAHSVQLRGATHYCLHENAELLIDLVERFFESPRNFRPAVRPHEQSLYI</sequence>
<dbReference type="Pfam" id="PF12146">
    <property type="entry name" value="Hydrolase_4"/>
    <property type="match status" value="1"/>
</dbReference>
<dbReference type="InterPro" id="IPR050266">
    <property type="entry name" value="AB_hydrolase_sf"/>
</dbReference>
<dbReference type="Gene3D" id="3.40.50.720">
    <property type="entry name" value="NAD(P)-binding Rossmann-like Domain"/>
    <property type="match status" value="1"/>
</dbReference>
<evidence type="ECO:0000313" key="2">
    <source>
        <dbReference type="EMBL" id="ATB37954.1"/>
    </source>
</evidence>
<dbReference type="InterPro" id="IPR022742">
    <property type="entry name" value="Hydrolase_4"/>
</dbReference>
<organism evidence="2 3">
    <name type="scientific">Cystobacter fuscus</name>
    <dbReference type="NCBI Taxonomy" id="43"/>
    <lineage>
        <taxon>Bacteria</taxon>
        <taxon>Pseudomonadati</taxon>
        <taxon>Myxococcota</taxon>
        <taxon>Myxococcia</taxon>
        <taxon>Myxococcales</taxon>
        <taxon>Cystobacterineae</taxon>
        <taxon>Archangiaceae</taxon>
        <taxon>Cystobacter</taxon>
    </lineage>
</organism>
<dbReference type="PANTHER" id="PTHR43798:SF33">
    <property type="entry name" value="HYDROLASE, PUTATIVE (AFU_ORTHOLOGUE AFUA_2G14860)-RELATED"/>
    <property type="match status" value="1"/>
</dbReference>
<dbReference type="KEGG" id="cfus:CYFUS_003380"/>
<dbReference type="AlphaFoldDB" id="A0A250J1U1"/>
<gene>
    <name evidence="2" type="ORF">CYFUS_003380</name>
</gene>
<dbReference type="EMBL" id="CP022098">
    <property type="protein sequence ID" value="ATB37954.1"/>
    <property type="molecule type" value="Genomic_DNA"/>
</dbReference>
<keyword evidence="2" id="KW-0378">Hydrolase</keyword>
<evidence type="ECO:0000259" key="1">
    <source>
        <dbReference type="Pfam" id="PF12146"/>
    </source>
</evidence>
<name>A0A250J1U1_9BACT</name>
<dbReference type="InterPro" id="IPR029058">
    <property type="entry name" value="AB_hydrolase_fold"/>
</dbReference>
<reference evidence="2 3" key="1">
    <citation type="submission" date="2017-06" db="EMBL/GenBank/DDBJ databases">
        <title>Sequencing and comparative analysis of myxobacterial genomes.</title>
        <authorList>
            <person name="Rupp O."/>
            <person name="Goesmann A."/>
            <person name="Sogaard-Andersen L."/>
        </authorList>
    </citation>
    <scope>NUCLEOTIDE SEQUENCE [LARGE SCALE GENOMIC DNA]</scope>
    <source>
        <strain evidence="2 3">DSM 52655</strain>
    </source>
</reference>
<dbReference type="SUPFAM" id="SSF53474">
    <property type="entry name" value="alpha/beta-Hydrolases"/>
    <property type="match status" value="1"/>
</dbReference>
<dbReference type="SUPFAM" id="SSF51735">
    <property type="entry name" value="NAD(P)-binding Rossmann-fold domains"/>
    <property type="match status" value="1"/>
</dbReference>
<dbReference type="InterPro" id="IPR036291">
    <property type="entry name" value="NAD(P)-bd_dom_sf"/>
</dbReference>